<keyword evidence="2" id="KW-0732">Signal</keyword>
<protein>
    <submittedName>
        <fullName evidence="3">Phospholipid-binding lipoprotein MlaA</fullName>
    </submittedName>
</protein>
<keyword evidence="3" id="KW-0449">Lipoprotein</keyword>
<dbReference type="PANTHER" id="PTHR30035">
    <property type="entry name" value="LIPOPROTEIN VACJ-RELATED"/>
    <property type="match status" value="1"/>
</dbReference>
<dbReference type="STRING" id="867345.SAMN05421693_11950"/>
<evidence type="ECO:0000313" key="3">
    <source>
        <dbReference type="EMBL" id="SEQ18620.1"/>
    </source>
</evidence>
<sequence length="269" mass="30331">MGEGRDTPTHSSLPQVLPVKLSKPRHPVWLLLLTVLLLPACATVPPESRDPRDPWESYNRAMFQFNDAVDSAVIKPVAQGYERHVPQPVQTGVTNFFSNLRDVVNMTNNTLQFKFHDAASDLTRIIMNTSFGVFGLFDVASPMGLEKSNEDFGQTLGRWGVSSGPYLVLPFLGPSTLRDAPARVVDGVTHPLYYYDETAVRNTLLVVDIIDIRAGFLPTERALEEVATDRYMALRNAYLQRREFLVRDGAPSQDQYDLLQELEDWDDDF</sequence>
<dbReference type="InterPro" id="IPR007428">
    <property type="entry name" value="MlaA"/>
</dbReference>
<evidence type="ECO:0000313" key="4">
    <source>
        <dbReference type="Proteomes" id="UP000199496"/>
    </source>
</evidence>
<accession>A0A1H9DYM9</accession>
<dbReference type="GO" id="GO:0016020">
    <property type="term" value="C:membrane"/>
    <property type="evidence" value="ECO:0007669"/>
    <property type="project" value="InterPro"/>
</dbReference>
<organism evidence="3 4">
    <name type="scientific">Ectothiorhodospira magna</name>
    <dbReference type="NCBI Taxonomy" id="867345"/>
    <lineage>
        <taxon>Bacteria</taxon>
        <taxon>Pseudomonadati</taxon>
        <taxon>Pseudomonadota</taxon>
        <taxon>Gammaproteobacteria</taxon>
        <taxon>Chromatiales</taxon>
        <taxon>Ectothiorhodospiraceae</taxon>
        <taxon>Ectothiorhodospira</taxon>
    </lineage>
</organism>
<gene>
    <name evidence="3" type="ORF">SAMN05421693_11950</name>
</gene>
<dbReference type="AlphaFoldDB" id="A0A1H9DYM9"/>
<evidence type="ECO:0000256" key="1">
    <source>
        <dbReference type="ARBA" id="ARBA00010634"/>
    </source>
</evidence>
<dbReference type="Pfam" id="PF04333">
    <property type="entry name" value="MlaA"/>
    <property type="match status" value="1"/>
</dbReference>
<keyword evidence="4" id="KW-1185">Reference proteome</keyword>
<dbReference type="PANTHER" id="PTHR30035:SF3">
    <property type="entry name" value="INTERMEMBRANE PHOSPHOLIPID TRANSPORT SYSTEM LIPOPROTEIN MLAA"/>
    <property type="match status" value="1"/>
</dbReference>
<dbReference type="EMBL" id="FOFO01000019">
    <property type="protein sequence ID" value="SEQ18620.1"/>
    <property type="molecule type" value="Genomic_DNA"/>
</dbReference>
<proteinExistence type="inferred from homology"/>
<dbReference type="GO" id="GO:0120010">
    <property type="term" value="P:intermembrane phospholipid transfer"/>
    <property type="evidence" value="ECO:0007669"/>
    <property type="project" value="TreeGrafter"/>
</dbReference>
<reference evidence="3 4" key="1">
    <citation type="submission" date="2016-10" db="EMBL/GenBank/DDBJ databases">
        <authorList>
            <person name="de Groot N.N."/>
        </authorList>
    </citation>
    <scope>NUCLEOTIDE SEQUENCE [LARGE SCALE GENOMIC DNA]</scope>
    <source>
        <strain evidence="3 4">B7-7</strain>
    </source>
</reference>
<dbReference type="PRINTS" id="PR01805">
    <property type="entry name" value="VACJLIPOPROT"/>
</dbReference>
<dbReference type="Proteomes" id="UP000199496">
    <property type="component" value="Unassembled WGS sequence"/>
</dbReference>
<name>A0A1H9DYM9_9GAMM</name>
<comment type="similarity">
    <text evidence="1">Belongs to the MlaA family.</text>
</comment>
<evidence type="ECO:0000256" key="2">
    <source>
        <dbReference type="ARBA" id="ARBA00022729"/>
    </source>
</evidence>